<dbReference type="Proteomes" id="UP000824124">
    <property type="component" value="Unassembled WGS sequence"/>
</dbReference>
<dbReference type="EMBL" id="DVMH01000021">
    <property type="protein sequence ID" value="HIU10350.1"/>
    <property type="molecule type" value="Genomic_DNA"/>
</dbReference>
<dbReference type="PANTHER" id="PTHR10534:SF2">
    <property type="entry name" value="PYRIDOXAL KINASE"/>
    <property type="match status" value="1"/>
</dbReference>
<evidence type="ECO:0000256" key="2">
    <source>
        <dbReference type="ARBA" id="ARBA00022679"/>
    </source>
</evidence>
<keyword evidence="4 7" id="KW-0418">Kinase</keyword>
<dbReference type="CDD" id="cd01173">
    <property type="entry name" value="pyridoxal_pyridoxamine_kinase"/>
    <property type="match status" value="1"/>
</dbReference>
<evidence type="ECO:0000313" key="7">
    <source>
        <dbReference type="EMBL" id="HIU10350.1"/>
    </source>
</evidence>
<evidence type="ECO:0000256" key="1">
    <source>
        <dbReference type="ARBA" id="ARBA00012104"/>
    </source>
</evidence>
<comment type="caution">
    <text evidence="7">The sequence shown here is derived from an EMBL/GenBank/DDBJ whole genome shotgun (WGS) entry which is preliminary data.</text>
</comment>
<protein>
    <recommendedName>
        <fullName evidence="1">pyridoxal kinase</fullName>
        <ecNumber evidence="1">2.7.1.35</ecNumber>
    </recommendedName>
</protein>
<keyword evidence="3" id="KW-0547">Nucleotide-binding</keyword>
<dbReference type="EC" id="2.7.1.35" evidence="1"/>
<dbReference type="GO" id="GO:0005524">
    <property type="term" value="F:ATP binding"/>
    <property type="evidence" value="ECO:0007669"/>
    <property type="project" value="UniProtKB-KW"/>
</dbReference>
<reference evidence="7" key="1">
    <citation type="submission" date="2020-10" db="EMBL/GenBank/DDBJ databases">
        <authorList>
            <person name="Gilroy R."/>
        </authorList>
    </citation>
    <scope>NUCLEOTIDE SEQUENCE</scope>
    <source>
        <strain evidence="7">2830</strain>
    </source>
</reference>
<dbReference type="GO" id="GO:0009443">
    <property type="term" value="P:pyridoxal 5'-phosphate salvage"/>
    <property type="evidence" value="ECO:0007669"/>
    <property type="project" value="InterPro"/>
</dbReference>
<evidence type="ECO:0000256" key="4">
    <source>
        <dbReference type="ARBA" id="ARBA00022777"/>
    </source>
</evidence>
<keyword evidence="5" id="KW-0067">ATP-binding</keyword>
<dbReference type="AlphaFoldDB" id="A0A9D1KZ95"/>
<proteinExistence type="predicted"/>
<dbReference type="InterPro" id="IPR013749">
    <property type="entry name" value="PM/HMP-P_kinase-1"/>
</dbReference>
<dbReference type="GO" id="GO:0005829">
    <property type="term" value="C:cytosol"/>
    <property type="evidence" value="ECO:0007669"/>
    <property type="project" value="TreeGrafter"/>
</dbReference>
<dbReference type="InterPro" id="IPR004625">
    <property type="entry name" value="PyrdxlKinase"/>
</dbReference>
<dbReference type="Gene3D" id="3.40.1190.20">
    <property type="match status" value="1"/>
</dbReference>
<dbReference type="SUPFAM" id="SSF53613">
    <property type="entry name" value="Ribokinase-like"/>
    <property type="match status" value="1"/>
</dbReference>
<dbReference type="Pfam" id="PF08543">
    <property type="entry name" value="Phos_pyr_kin"/>
    <property type="match status" value="1"/>
</dbReference>
<evidence type="ECO:0000259" key="6">
    <source>
        <dbReference type="Pfam" id="PF08543"/>
    </source>
</evidence>
<evidence type="ECO:0000256" key="5">
    <source>
        <dbReference type="ARBA" id="ARBA00022840"/>
    </source>
</evidence>
<dbReference type="NCBIfam" id="NF005491">
    <property type="entry name" value="PRK07105.1"/>
    <property type="match status" value="1"/>
</dbReference>
<evidence type="ECO:0000256" key="3">
    <source>
        <dbReference type="ARBA" id="ARBA00022741"/>
    </source>
</evidence>
<accession>A0A9D1KZ95</accession>
<dbReference type="PANTHER" id="PTHR10534">
    <property type="entry name" value="PYRIDOXAL KINASE"/>
    <property type="match status" value="1"/>
</dbReference>
<reference evidence="7" key="2">
    <citation type="journal article" date="2021" name="PeerJ">
        <title>Extensive microbial diversity within the chicken gut microbiome revealed by metagenomics and culture.</title>
        <authorList>
            <person name="Gilroy R."/>
            <person name="Ravi A."/>
            <person name="Getino M."/>
            <person name="Pursley I."/>
            <person name="Horton D.L."/>
            <person name="Alikhan N.F."/>
            <person name="Baker D."/>
            <person name="Gharbi K."/>
            <person name="Hall N."/>
            <person name="Watson M."/>
            <person name="Adriaenssens E.M."/>
            <person name="Foster-Nyarko E."/>
            <person name="Jarju S."/>
            <person name="Secka A."/>
            <person name="Antonio M."/>
            <person name="Oren A."/>
            <person name="Chaudhuri R.R."/>
            <person name="La Ragione R."/>
            <person name="Hildebrand F."/>
            <person name="Pallen M.J."/>
        </authorList>
    </citation>
    <scope>NUCLEOTIDE SEQUENCE</scope>
    <source>
        <strain evidence="7">2830</strain>
    </source>
</reference>
<dbReference type="GO" id="GO:0008478">
    <property type="term" value="F:pyridoxal kinase activity"/>
    <property type="evidence" value="ECO:0007669"/>
    <property type="project" value="UniProtKB-EC"/>
</dbReference>
<organism evidence="7 8">
    <name type="scientific">Candidatus Avidehalobacter gallistercoris</name>
    <dbReference type="NCBI Taxonomy" id="2840694"/>
    <lineage>
        <taxon>Bacteria</taxon>
        <taxon>Bacillati</taxon>
        <taxon>Bacillota</taxon>
        <taxon>Clostridia</taxon>
        <taxon>Eubacteriales</taxon>
        <taxon>Peptococcaceae</taxon>
        <taxon>Peptococcaceae incertae sedis</taxon>
        <taxon>Candidatus Avidehalobacter</taxon>
    </lineage>
</organism>
<gene>
    <name evidence="7" type="ORF">IAB00_03775</name>
</gene>
<sequence>MRKAPLVAAINDLSGFGHCSLTVALPILSVMGFQCCPLPTAILSNHTGYDSCYFEDFTAAMPQYFQEWQKLKLCFAGVYTGFIGSVQQVDIVCRIIGELKQTNPEQLVFVDPVLGDNGSPYATCDSELCIAMKKLAAQADVITPNITEACLLLSRDYPGEHIDEAAALKMVKELAQLGSRRVVLTGVRVKPDTIANLGFDVAENHFYWVEEPMVEPGFAGSGDVFASVLCGSLLLGQDMQQALEKAAFFVYLSAKNTAAAGGLAKDGLDFEPYLKML</sequence>
<evidence type="ECO:0000313" key="8">
    <source>
        <dbReference type="Proteomes" id="UP000824124"/>
    </source>
</evidence>
<feature type="domain" description="Pyridoxamine kinase/Phosphomethylpyrimidine kinase" evidence="6">
    <location>
        <begin position="83"/>
        <end position="261"/>
    </location>
</feature>
<dbReference type="InterPro" id="IPR029056">
    <property type="entry name" value="Ribokinase-like"/>
</dbReference>
<name>A0A9D1KZ95_9FIRM</name>
<keyword evidence="2 7" id="KW-0808">Transferase</keyword>